<reference evidence="1" key="1">
    <citation type="journal article" date="2023" name="G3 (Bethesda)">
        <title>A reference genome for the long-term kleptoplast-retaining sea slug Elysia crispata morphotype clarki.</title>
        <authorList>
            <person name="Eastman K.E."/>
            <person name="Pendleton A.L."/>
            <person name="Shaikh M.A."/>
            <person name="Suttiyut T."/>
            <person name="Ogas R."/>
            <person name="Tomko P."/>
            <person name="Gavelis G."/>
            <person name="Widhalm J.R."/>
            <person name="Wisecaver J.H."/>
        </authorList>
    </citation>
    <scope>NUCLEOTIDE SEQUENCE</scope>
    <source>
        <strain evidence="1">ECLA1</strain>
    </source>
</reference>
<accession>A0AAE0XX43</accession>
<keyword evidence="2" id="KW-1185">Reference proteome</keyword>
<evidence type="ECO:0000313" key="2">
    <source>
        <dbReference type="Proteomes" id="UP001283361"/>
    </source>
</evidence>
<name>A0AAE0XX43_9GAST</name>
<comment type="caution">
    <text evidence="1">The sequence shown here is derived from an EMBL/GenBank/DDBJ whole genome shotgun (WGS) entry which is preliminary data.</text>
</comment>
<evidence type="ECO:0000313" key="1">
    <source>
        <dbReference type="EMBL" id="KAK3722825.1"/>
    </source>
</evidence>
<organism evidence="1 2">
    <name type="scientific">Elysia crispata</name>
    <name type="common">lettuce slug</name>
    <dbReference type="NCBI Taxonomy" id="231223"/>
    <lineage>
        <taxon>Eukaryota</taxon>
        <taxon>Metazoa</taxon>
        <taxon>Spiralia</taxon>
        <taxon>Lophotrochozoa</taxon>
        <taxon>Mollusca</taxon>
        <taxon>Gastropoda</taxon>
        <taxon>Heterobranchia</taxon>
        <taxon>Euthyneura</taxon>
        <taxon>Panpulmonata</taxon>
        <taxon>Sacoglossa</taxon>
        <taxon>Placobranchoidea</taxon>
        <taxon>Plakobranchidae</taxon>
        <taxon>Elysia</taxon>
    </lineage>
</organism>
<dbReference type="Proteomes" id="UP001283361">
    <property type="component" value="Unassembled WGS sequence"/>
</dbReference>
<dbReference type="EMBL" id="JAWDGP010007369">
    <property type="protein sequence ID" value="KAK3722825.1"/>
    <property type="molecule type" value="Genomic_DNA"/>
</dbReference>
<dbReference type="AlphaFoldDB" id="A0AAE0XX43"/>
<protein>
    <submittedName>
        <fullName evidence="1">Uncharacterized protein</fullName>
    </submittedName>
</protein>
<sequence>MITSDTLPLLACLSQSVTSPSSAHFSGLSHLPFLTCNERCTALMSWREGGKCFGGPRRCAQLWCGVPLSLLQDGPTQGQWPIDNSSYTHYEFRVISVLRDYRQGPPAVSCPLTIPTATGKEGMRESCWPLTYCEVMASAATP</sequence>
<proteinExistence type="predicted"/>
<gene>
    <name evidence="1" type="ORF">RRG08_040208</name>
</gene>